<dbReference type="Pfam" id="PF00067">
    <property type="entry name" value="p450"/>
    <property type="match status" value="1"/>
</dbReference>
<dbReference type="InterPro" id="IPR001128">
    <property type="entry name" value="Cyt_P450"/>
</dbReference>
<dbReference type="EMBL" id="KZ678128">
    <property type="protein sequence ID" value="PSN75662.1"/>
    <property type="molecule type" value="Genomic_DNA"/>
</dbReference>
<dbReference type="GO" id="GO:0004497">
    <property type="term" value="F:monooxygenase activity"/>
    <property type="evidence" value="ECO:0007669"/>
    <property type="project" value="InterPro"/>
</dbReference>
<evidence type="ECO:0000313" key="2">
    <source>
        <dbReference type="EMBL" id="PSN75662.1"/>
    </source>
</evidence>
<dbReference type="InterPro" id="IPR036396">
    <property type="entry name" value="Cyt_P450_sf"/>
</dbReference>
<dbReference type="InterPro" id="IPR002401">
    <property type="entry name" value="Cyt_P450_E_grp-I"/>
</dbReference>
<dbReference type="GO" id="GO:0020037">
    <property type="term" value="F:heme binding"/>
    <property type="evidence" value="ECO:0007669"/>
    <property type="project" value="InterPro"/>
</dbReference>
<dbReference type="Gene3D" id="1.10.630.10">
    <property type="entry name" value="Cytochrome P450"/>
    <property type="match status" value="1"/>
</dbReference>
<proteinExistence type="inferred from homology"/>
<dbReference type="PRINTS" id="PR00385">
    <property type="entry name" value="P450"/>
</dbReference>
<evidence type="ECO:0000256" key="1">
    <source>
        <dbReference type="ARBA" id="ARBA00010617"/>
    </source>
</evidence>
<reference evidence="2 3" key="1">
    <citation type="journal article" date="2018" name="Front. Microbiol.">
        <title>Genome-Wide Analysis of Corynespora cassiicola Leaf Fall Disease Putative Effectors.</title>
        <authorList>
            <person name="Lopez D."/>
            <person name="Ribeiro S."/>
            <person name="Label P."/>
            <person name="Fumanal B."/>
            <person name="Venisse J.S."/>
            <person name="Kohler A."/>
            <person name="de Oliveira R.R."/>
            <person name="Labutti K."/>
            <person name="Lipzen A."/>
            <person name="Lail K."/>
            <person name="Bauer D."/>
            <person name="Ohm R.A."/>
            <person name="Barry K.W."/>
            <person name="Spatafora J."/>
            <person name="Grigoriev I.V."/>
            <person name="Martin F.M."/>
            <person name="Pujade-Renaud V."/>
        </authorList>
    </citation>
    <scope>NUCLEOTIDE SEQUENCE [LARGE SCALE GENOMIC DNA]</scope>
    <source>
        <strain evidence="2 3">Philippines</strain>
    </source>
</reference>
<dbReference type="GO" id="GO:0016705">
    <property type="term" value="F:oxidoreductase activity, acting on paired donors, with incorporation or reduction of molecular oxygen"/>
    <property type="evidence" value="ECO:0007669"/>
    <property type="project" value="InterPro"/>
</dbReference>
<gene>
    <name evidence="2" type="ORF">BS50DRAFT_446483</name>
</gene>
<dbReference type="PANTHER" id="PTHR24305:SF166">
    <property type="entry name" value="CYTOCHROME P450 12A4, MITOCHONDRIAL-RELATED"/>
    <property type="match status" value="1"/>
</dbReference>
<dbReference type="STRING" id="1448308.A0A2T2PDC4"/>
<feature type="non-terminal residue" evidence="2">
    <location>
        <position position="134"/>
    </location>
</feature>
<evidence type="ECO:0000313" key="3">
    <source>
        <dbReference type="Proteomes" id="UP000240883"/>
    </source>
</evidence>
<organism evidence="2 3">
    <name type="scientific">Corynespora cassiicola Philippines</name>
    <dbReference type="NCBI Taxonomy" id="1448308"/>
    <lineage>
        <taxon>Eukaryota</taxon>
        <taxon>Fungi</taxon>
        <taxon>Dikarya</taxon>
        <taxon>Ascomycota</taxon>
        <taxon>Pezizomycotina</taxon>
        <taxon>Dothideomycetes</taxon>
        <taxon>Pleosporomycetidae</taxon>
        <taxon>Pleosporales</taxon>
        <taxon>Corynesporascaceae</taxon>
        <taxon>Corynespora</taxon>
    </lineage>
</organism>
<keyword evidence="3" id="KW-1185">Reference proteome</keyword>
<dbReference type="GO" id="GO:0005506">
    <property type="term" value="F:iron ion binding"/>
    <property type="evidence" value="ECO:0007669"/>
    <property type="project" value="InterPro"/>
</dbReference>
<name>A0A2T2PDC4_CORCC</name>
<dbReference type="Proteomes" id="UP000240883">
    <property type="component" value="Unassembled WGS sequence"/>
</dbReference>
<sequence>LHTFLYAGHNTISSTLRYCYFLLSSNPAALSKVREEHKKISGIRCSPHNTKAVISSDLTLLNQIPFTTAVIKEVLRMFPPAGSSCNGSSNLVLTDERRQRYPTNGCRIWILSLAIYGSPGVFECPDEFIPDRWL</sequence>
<feature type="non-terminal residue" evidence="2">
    <location>
        <position position="1"/>
    </location>
</feature>
<protein>
    <submittedName>
        <fullName evidence="2">Cytochrome P450</fullName>
    </submittedName>
</protein>
<dbReference type="PANTHER" id="PTHR24305">
    <property type="entry name" value="CYTOCHROME P450"/>
    <property type="match status" value="1"/>
</dbReference>
<dbReference type="SUPFAM" id="SSF48264">
    <property type="entry name" value="Cytochrome P450"/>
    <property type="match status" value="1"/>
</dbReference>
<accession>A0A2T2PDC4</accession>
<comment type="similarity">
    <text evidence="1">Belongs to the cytochrome P450 family.</text>
</comment>
<dbReference type="OrthoDB" id="10029320at2759"/>
<dbReference type="AlphaFoldDB" id="A0A2T2PDC4"/>
<dbReference type="InterPro" id="IPR050121">
    <property type="entry name" value="Cytochrome_P450_monoxygenase"/>
</dbReference>
<dbReference type="PRINTS" id="PR00463">
    <property type="entry name" value="EP450I"/>
</dbReference>